<gene>
    <name evidence="2" type="ORF">EUTSA_v10009903mg</name>
</gene>
<evidence type="ECO:0000313" key="3">
    <source>
        <dbReference type="Proteomes" id="UP000030689"/>
    </source>
</evidence>
<dbReference type="AlphaFoldDB" id="V4KUZ2"/>
<dbReference type="InterPro" id="IPR013187">
    <property type="entry name" value="F-box-assoc_dom_typ3"/>
</dbReference>
<feature type="non-terminal residue" evidence="2">
    <location>
        <position position="1"/>
    </location>
</feature>
<dbReference type="PANTHER" id="PTHR31111:SF100">
    <property type="entry name" value="F-BOX DOMAIN-CONTAINING PROTEIN"/>
    <property type="match status" value="1"/>
</dbReference>
<proteinExistence type="predicted"/>
<name>V4KUZ2_EUTSA</name>
<dbReference type="NCBIfam" id="TIGR01640">
    <property type="entry name" value="F_box_assoc_1"/>
    <property type="match status" value="1"/>
</dbReference>
<dbReference type="OMA" id="LIGCIST"/>
<evidence type="ECO:0000313" key="2">
    <source>
        <dbReference type="EMBL" id="ESQ33847.1"/>
    </source>
</evidence>
<reference evidence="2 3" key="1">
    <citation type="journal article" date="2013" name="Front. Plant Sci.">
        <title>The Reference Genome of the Halophytic Plant Eutrema salsugineum.</title>
        <authorList>
            <person name="Yang R."/>
            <person name="Jarvis D.E."/>
            <person name="Chen H."/>
            <person name="Beilstein M.A."/>
            <person name="Grimwood J."/>
            <person name="Jenkins J."/>
            <person name="Shu S."/>
            <person name="Prochnik S."/>
            <person name="Xin M."/>
            <person name="Ma C."/>
            <person name="Schmutz J."/>
            <person name="Wing R.A."/>
            <person name="Mitchell-Olds T."/>
            <person name="Schumaker K.S."/>
            <person name="Wang X."/>
        </authorList>
    </citation>
    <scope>NUCLEOTIDE SEQUENCE [LARGE SCALE GENOMIC DNA]</scope>
</reference>
<dbReference type="eggNOG" id="ENOG502SU27">
    <property type="taxonomic scope" value="Eukaryota"/>
</dbReference>
<feature type="domain" description="F-box associated beta-propeller type 3" evidence="1">
    <location>
        <begin position="1"/>
        <end position="207"/>
    </location>
</feature>
<dbReference type="PANTHER" id="PTHR31111">
    <property type="entry name" value="BNAA05G37150D PROTEIN-RELATED"/>
    <property type="match status" value="1"/>
</dbReference>
<accession>V4KUZ2</accession>
<dbReference type="EMBL" id="KI517683">
    <property type="protein sequence ID" value="ESQ33847.1"/>
    <property type="molecule type" value="Genomic_DNA"/>
</dbReference>
<sequence>HEVLRLGGGSSSSSSGIGRKFATPYYETATSTAIAIDGFVYHGAWMPRRWENPVIVCFDVTSESISFIKAPMAAVVWGSNSILIEYKGKLACIARQPYAKDGFAYFHGFHLWILEDLQKHDWSKQSFELPFSLGLDITSPGTNKAGEIIFAPKYLSRNAQPFYIFYYNLERKDMRRVRLLGISDDEELRRVYGFQLQCRVYISPEHVETIASI</sequence>
<dbReference type="Proteomes" id="UP000030689">
    <property type="component" value="Unassembled WGS sequence"/>
</dbReference>
<dbReference type="InterPro" id="IPR017451">
    <property type="entry name" value="F-box-assoc_interact_dom"/>
</dbReference>
<dbReference type="KEGG" id="eus:EUTSA_v10009903mg"/>
<protein>
    <recommendedName>
        <fullName evidence="1">F-box associated beta-propeller type 3 domain-containing protein</fullName>
    </recommendedName>
</protein>
<keyword evidence="3" id="KW-1185">Reference proteome</keyword>
<organism evidence="2 3">
    <name type="scientific">Eutrema salsugineum</name>
    <name type="common">Saltwater cress</name>
    <name type="synonym">Sisymbrium salsugineum</name>
    <dbReference type="NCBI Taxonomy" id="72664"/>
    <lineage>
        <taxon>Eukaryota</taxon>
        <taxon>Viridiplantae</taxon>
        <taxon>Streptophyta</taxon>
        <taxon>Embryophyta</taxon>
        <taxon>Tracheophyta</taxon>
        <taxon>Spermatophyta</taxon>
        <taxon>Magnoliopsida</taxon>
        <taxon>eudicotyledons</taxon>
        <taxon>Gunneridae</taxon>
        <taxon>Pentapetalae</taxon>
        <taxon>rosids</taxon>
        <taxon>malvids</taxon>
        <taxon>Brassicales</taxon>
        <taxon>Brassicaceae</taxon>
        <taxon>Eutremeae</taxon>
        <taxon>Eutrema</taxon>
    </lineage>
</organism>
<dbReference type="Pfam" id="PF08268">
    <property type="entry name" value="FBA_3"/>
    <property type="match status" value="1"/>
</dbReference>
<evidence type="ECO:0000259" key="1">
    <source>
        <dbReference type="Pfam" id="PF08268"/>
    </source>
</evidence>
<dbReference type="Gramene" id="ESQ33847">
    <property type="protein sequence ID" value="ESQ33847"/>
    <property type="gene ID" value="EUTSA_v10009903mg"/>
</dbReference>